<name>A0A068YBJ1_ECHMU</name>
<dbReference type="InterPro" id="IPR036116">
    <property type="entry name" value="FN3_sf"/>
</dbReference>
<organism evidence="1 2">
    <name type="scientific">Echinococcus multilocularis</name>
    <name type="common">Fox tapeworm</name>
    <dbReference type="NCBI Taxonomy" id="6211"/>
    <lineage>
        <taxon>Eukaryota</taxon>
        <taxon>Metazoa</taxon>
        <taxon>Spiralia</taxon>
        <taxon>Lophotrochozoa</taxon>
        <taxon>Platyhelminthes</taxon>
        <taxon>Cestoda</taxon>
        <taxon>Eucestoda</taxon>
        <taxon>Cyclophyllidea</taxon>
        <taxon>Taeniidae</taxon>
        <taxon>Echinococcus</taxon>
    </lineage>
</organism>
<evidence type="ECO:0000313" key="2">
    <source>
        <dbReference type="Proteomes" id="UP000017246"/>
    </source>
</evidence>
<reference evidence="1" key="1">
    <citation type="journal article" date="2013" name="Nature">
        <title>The genomes of four tapeworm species reveal adaptations to parasitism.</title>
        <authorList>
            <person name="Tsai I.J."/>
            <person name="Zarowiecki M."/>
            <person name="Holroyd N."/>
            <person name="Garciarrubio A."/>
            <person name="Sanchez-Flores A."/>
            <person name="Brooks K.L."/>
            <person name="Tracey A."/>
            <person name="Bobes R.J."/>
            <person name="Fragoso G."/>
            <person name="Sciutto E."/>
            <person name="Aslett M."/>
            <person name="Beasley H."/>
            <person name="Bennett H.M."/>
            <person name="Cai J."/>
            <person name="Camicia F."/>
            <person name="Clark R."/>
            <person name="Cucher M."/>
            <person name="De Silva N."/>
            <person name="Day T.A."/>
            <person name="Deplazes P."/>
            <person name="Estrada K."/>
            <person name="Fernandez C."/>
            <person name="Holland P.W."/>
            <person name="Hou J."/>
            <person name="Hu S."/>
            <person name="Huckvale T."/>
            <person name="Hung S.S."/>
            <person name="Kamenetzky L."/>
            <person name="Keane J.A."/>
            <person name="Kiss F."/>
            <person name="Koziol U."/>
            <person name="Lambert O."/>
            <person name="Liu K."/>
            <person name="Luo X."/>
            <person name="Luo Y."/>
            <person name="Macchiaroli N."/>
            <person name="Nichol S."/>
            <person name="Paps J."/>
            <person name="Parkinson J."/>
            <person name="Pouchkina-Stantcheva N."/>
            <person name="Riddiford N."/>
            <person name="Rosenzvit M."/>
            <person name="Salinas G."/>
            <person name="Wasmuth J.D."/>
            <person name="Zamanian M."/>
            <person name="Zheng Y."/>
            <person name="Cai X."/>
            <person name="Soberon X."/>
            <person name="Olson P.D."/>
            <person name="Laclette J.P."/>
            <person name="Brehm K."/>
            <person name="Berriman M."/>
            <person name="Garciarrubio A."/>
            <person name="Bobes R.J."/>
            <person name="Fragoso G."/>
            <person name="Sanchez-Flores A."/>
            <person name="Estrada K."/>
            <person name="Cevallos M.A."/>
            <person name="Morett E."/>
            <person name="Gonzalez V."/>
            <person name="Portillo T."/>
            <person name="Ochoa-Leyva A."/>
            <person name="Jose M.V."/>
            <person name="Sciutto E."/>
            <person name="Landa A."/>
            <person name="Jimenez L."/>
            <person name="Valdes V."/>
            <person name="Carrero J.C."/>
            <person name="Larralde C."/>
            <person name="Morales-Montor J."/>
            <person name="Limon-Lason J."/>
            <person name="Soberon X."/>
            <person name="Laclette J.P."/>
        </authorList>
    </citation>
    <scope>NUCLEOTIDE SEQUENCE [LARGE SCALE GENOMIC DNA]</scope>
</reference>
<proteinExistence type="predicted"/>
<keyword evidence="2" id="KW-1185">Reference proteome</keyword>
<evidence type="ECO:0000313" key="1">
    <source>
        <dbReference type="EMBL" id="CDS39569.1"/>
    </source>
</evidence>
<dbReference type="SUPFAM" id="SSF49265">
    <property type="entry name" value="Fibronectin type III"/>
    <property type="match status" value="1"/>
</dbReference>
<accession>A0A068YBJ1</accession>
<dbReference type="Proteomes" id="UP000017246">
    <property type="component" value="Unassembled WGS sequence"/>
</dbReference>
<protein>
    <submittedName>
        <fullName evidence="1">EG95</fullName>
    </submittedName>
</protein>
<dbReference type="AlphaFoldDB" id="A0A068YBJ1"/>
<gene>
    <name evidence="1" type="ORF">EmuJ_000710400</name>
</gene>
<dbReference type="OMA" id="GGQITEY"/>
<sequence length="157" mass="16767">MPNGGTCRSLAKAPGPLRTSLPQHFKWSHVGTQNITLSWNVKSLGEEYAEEIELTAVSVSYFGFYTFSAENFLLGNVTVVGLKPNSTYDVTAEAVGKRGTIFTYKELITTPSHESAVTSSASALTSSIFGVVFSCTAMVLASNPVLSGYGRHAFVST</sequence>
<dbReference type="EMBL" id="LN902842">
    <property type="protein sequence ID" value="CDS39569.1"/>
    <property type="molecule type" value="Genomic_DNA"/>
</dbReference>
<reference evidence="1" key="2">
    <citation type="submission" date="2015-11" db="EMBL/GenBank/DDBJ databases">
        <authorList>
            <person name="Zhang Y."/>
            <person name="Guo Z."/>
        </authorList>
    </citation>
    <scope>NUCLEOTIDE SEQUENCE</scope>
</reference>
<dbReference type="OrthoDB" id="10315359at2759"/>